<dbReference type="EMBL" id="CAXDID020000264">
    <property type="protein sequence ID" value="CAL6066815.1"/>
    <property type="molecule type" value="Genomic_DNA"/>
</dbReference>
<comment type="caution">
    <text evidence="3">The sequence shown here is derived from an EMBL/GenBank/DDBJ whole genome shotgun (WGS) entry which is preliminary data.</text>
</comment>
<keyword evidence="2" id="KW-0812">Transmembrane</keyword>
<sequence>MIKVRSTFKILIDRKHINSKYCQNRSKFYYRRCYSRRLTASRSMRLQQQYNQEKQILISIQQKFVEFKWQYDKQQKRRKQSKISQQKEEQTHQMVSSQLKQLESQEGEKLNMHALSVYQMEKQLPITNYQNLKQASNRKQIFANNITIKQKQLITKQYEINELNNKIDFDYEQQIKQAQNVILHFQPKQVKWIHFQYFNLQILYIQNIQYIHFIMTPLQTRIYIIVLMCLFINRLSFYRKLHYKQQLNKYSQKLNNQQNIKNTNNILNFMQMYVVIISYRLFQQNNFHIYLAGILLYQYTLFEILTA</sequence>
<dbReference type="Proteomes" id="UP001642409">
    <property type="component" value="Unassembled WGS sequence"/>
</dbReference>
<name>A0ABP1KQ10_9EUKA</name>
<accession>A0ABP1KQ10</accession>
<organism evidence="3 4">
    <name type="scientific">Hexamita inflata</name>
    <dbReference type="NCBI Taxonomy" id="28002"/>
    <lineage>
        <taxon>Eukaryota</taxon>
        <taxon>Metamonada</taxon>
        <taxon>Diplomonadida</taxon>
        <taxon>Hexamitidae</taxon>
        <taxon>Hexamitinae</taxon>
        <taxon>Hexamita</taxon>
    </lineage>
</organism>
<feature type="region of interest" description="Disordered" evidence="1">
    <location>
        <begin position="78"/>
        <end position="98"/>
    </location>
</feature>
<protein>
    <submittedName>
        <fullName evidence="3">Hypothetical_protein</fullName>
    </submittedName>
</protein>
<proteinExistence type="predicted"/>
<keyword evidence="2" id="KW-1133">Transmembrane helix</keyword>
<evidence type="ECO:0000313" key="3">
    <source>
        <dbReference type="EMBL" id="CAL6066815.1"/>
    </source>
</evidence>
<reference evidence="3 4" key="1">
    <citation type="submission" date="2024-07" db="EMBL/GenBank/DDBJ databases">
        <authorList>
            <person name="Akdeniz Z."/>
        </authorList>
    </citation>
    <scope>NUCLEOTIDE SEQUENCE [LARGE SCALE GENOMIC DNA]</scope>
</reference>
<evidence type="ECO:0000313" key="4">
    <source>
        <dbReference type="Proteomes" id="UP001642409"/>
    </source>
</evidence>
<keyword evidence="2" id="KW-0472">Membrane</keyword>
<feature type="transmembrane region" description="Helical" evidence="2">
    <location>
        <begin position="287"/>
        <end position="305"/>
    </location>
</feature>
<evidence type="ECO:0000256" key="2">
    <source>
        <dbReference type="SAM" id="Phobius"/>
    </source>
</evidence>
<keyword evidence="4" id="KW-1185">Reference proteome</keyword>
<gene>
    <name evidence="3" type="ORF">HINF_LOCUS52726</name>
</gene>
<feature type="transmembrane region" description="Helical" evidence="2">
    <location>
        <begin position="222"/>
        <end position="241"/>
    </location>
</feature>
<evidence type="ECO:0000256" key="1">
    <source>
        <dbReference type="SAM" id="MobiDB-lite"/>
    </source>
</evidence>